<dbReference type="InterPro" id="IPR036237">
    <property type="entry name" value="Xyl_isomerase-like_sf"/>
</dbReference>
<name>A0A7J3ZJ83_9CREN</name>
<dbReference type="GO" id="GO:0008081">
    <property type="term" value="F:phosphoric diester hydrolase activity"/>
    <property type="evidence" value="ECO:0007669"/>
    <property type="project" value="TreeGrafter"/>
</dbReference>
<dbReference type="Gene3D" id="3.20.20.150">
    <property type="entry name" value="Divalent-metal-dependent TIM barrel enzymes"/>
    <property type="match status" value="1"/>
</dbReference>
<reference evidence="2" key="1">
    <citation type="journal article" date="2020" name="mSystems">
        <title>Genome- and Community-Level Interaction Insights into Carbon Utilization and Element Cycling Functions of Hydrothermarchaeota in Hydrothermal Sediment.</title>
        <authorList>
            <person name="Zhou Z."/>
            <person name="Liu Y."/>
            <person name="Xu W."/>
            <person name="Pan J."/>
            <person name="Luo Z.H."/>
            <person name="Li M."/>
        </authorList>
    </citation>
    <scope>NUCLEOTIDE SEQUENCE [LARGE SCALE GENOMIC DNA]</scope>
    <source>
        <strain evidence="2">SpSt-1116</strain>
    </source>
</reference>
<comment type="caution">
    <text evidence="2">The sequence shown here is derived from an EMBL/GenBank/DDBJ whole genome shotgun (WGS) entry which is preliminary data.</text>
</comment>
<dbReference type="GO" id="GO:0006284">
    <property type="term" value="P:base-excision repair"/>
    <property type="evidence" value="ECO:0007669"/>
    <property type="project" value="TreeGrafter"/>
</dbReference>
<gene>
    <name evidence="2" type="ORF">ENM78_01160</name>
</gene>
<organism evidence="2">
    <name type="scientific">Fervidicoccus fontis</name>
    <dbReference type="NCBI Taxonomy" id="683846"/>
    <lineage>
        <taxon>Archaea</taxon>
        <taxon>Thermoproteota</taxon>
        <taxon>Thermoprotei</taxon>
        <taxon>Fervidicoccales</taxon>
        <taxon>Fervidicoccaceae</taxon>
        <taxon>Fervidicoccus</taxon>
    </lineage>
</organism>
<dbReference type="Pfam" id="PF01261">
    <property type="entry name" value="AP_endonuc_2"/>
    <property type="match status" value="1"/>
</dbReference>
<dbReference type="GO" id="GO:0003677">
    <property type="term" value="F:DNA binding"/>
    <property type="evidence" value="ECO:0007669"/>
    <property type="project" value="InterPro"/>
</dbReference>
<dbReference type="EMBL" id="DRZC01000017">
    <property type="protein sequence ID" value="HHQ80064.1"/>
    <property type="molecule type" value="Genomic_DNA"/>
</dbReference>
<protein>
    <submittedName>
        <fullName evidence="2">Deoxyribonuclease IV</fullName>
    </submittedName>
</protein>
<sequence length="307" mass="34544">MTRVLHSLSQKSTGRTRWVTNVKLGRKCGELRFGPAGKPLDLKGDILKAPEFLKRLGLDAMEYEAVRGVNISREKAVKLGQLARENNVLLSLHAPYYINLSSAKKATVEQSVSRLVDSLVASEWMDSYAVVFHPGYYTGFTKEEALKKVIEGIDRAWEEARSRGVEKTWLAPETTGKSKQVGSLDEIIKICTSVERCRPTVDWAHLYARSRGEFPKTIDDVLRAIEAFEREIGRHAVSPLHTHFSKIEYGRGGERKHHTMSENFGPDFGIICKAYADTGINATIISESPVLERDSLVMLEECRKFCE</sequence>
<dbReference type="CDD" id="cd00019">
    <property type="entry name" value="AP2Ec"/>
    <property type="match status" value="1"/>
</dbReference>
<dbReference type="InterPro" id="IPR001719">
    <property type="entry name" value="AP_endonuc_2"/>
</dbReference>
<evidence type="ECO:0000259" key="1">
    <source>
        <dbReference type="Pfam" id="PF01261"/>
    </source>
</evidence>
<dbReference type="SMART" id="SM00518">
    <property type="entry name" value="AP2Ec"/>
    <property type="match status" value="1"/>
</dbReference>
<dbReference type="GO" id="GO:0008270">
    <property type="term" value="F:zinc ion binding"/>
    <property type="evidence" value="ECO:0007669"/>
    <property type="project" value="InterPro"/>
</dbReference>
<evidence type="ECO:0000313" key="2">
    <source>
        <dbReference type="EMBL" id="HHQ80064.1"/>
    </source>
</evidence>
<proteinExistence type="predicted"/>
<dbReference type="GO" id="GO:0003906">
    <property type="term" value="F:DNA-(apurinic or apyrimidinic site) endonuclease activity"/>
    <property type="evidence" value="ECO:0007669"/>
    <property type="project" value="TreeGrafter"/>
</dbReference>
<dbReference type="SUPFAM" id="SSF51658">
    <property type="entry name" value="Xylose isomerase-like"/>
    <property type="match status" value="1"/>
</dbReference>
<dbReference type="InterPro" id="IPR013022">
    <property type="entry name" value="Xyl_isomerase-like_TIM-brl"/>
</dbReference>
<dbReference type="PANTHER" id="PTHR21445">
    <property type="entry name" value="ENDONUCLEASE IV ENDODEOXYRIBONUCLEASE IV"/>
    <property type="match status" value="1"/>
</dbReference>
<feature type="domain" description="Xylose isomerase-like TIM barrel" evidence="1">
    <location>
        <begin position="51"/>
        <end position="289"/>
    </location>
</feature>
<accession>A0A7J3ZJ83</accession>
<dbReference type="AlphaFoldDB" id="A0A7J3ZJ83"/>
<dbReference type="PANTHER" id="PTHR21445:SF0">
    <property type="entry name" value="APURINIC-APYRIMIDINIC ENDONUCLEASE"/>
    <property type="match status" value="1"/>
</dbReference>